<name>A0ABU5SYZ0_9CYAN</name>
<dbReference type="RefSeq" id="WP_323357251.1">
    <property type="nucleotide sequence ID" value="NZ_JAYGHY010000042.1"/>
</dbReference>
<dbReference type="EMBL" id="JAYGHY010000042">
    <property type="protein sequence ID" value="MEA5443247.1"/>
    <property type="molecule type" value="Genomic_DNA"/>
</dbReference>
<protein>
    <recommendedName>
        <fullName evidence="3">PEP-CTERM sorting domain-containing protein</fullName>
    </recommendedName>
</protein>
<dbReference type="Proteomes" id="UP001302329">
    <property type="component" value="Unassembled WGS sequence"/>
</dbReference>
<evidence type="ECO:0000313" key="2">
    <source>
        <dbReference type="Proteomes" id="UP001302329"/>
    </source>
</evidence>
<reference evidence="1 2" key="1">
    <citation type="submission" date="2023-12" db="EMBL/GenBank/DDBJ databases">
        <title>Baltic Sea Cyanobacteria.</title>
        <authorList>
            <person name="Delbaje E."/>
            <person name="Fewer D.P."/>
            <person name="Shishido T.K."/>
        </authorList>
    </citation>
    <scope>NUCLEOTIDE SEQUENCE [LARGE SCALE GENOMIC DNA]</scope>
    <source>
        <strain evidence="1 2">UHCC 0281</strain>
    </source>
</reference>
<sequence>MLTSQPSSGFGLKALVSRGSPRKALIGSAVFAACVSVLSAGQAQALGTDCSSLAPLIGAGMKISNISCTGDIAGSSDVLIFFNELGTLEYNFLGFTSPIGGSEMGSIKYDIETTLPDFSFRTVQLTADGSTGSFYDATKKIDWGLDSFTLAVDQTGAEPVFAFPPLTAFKTLTITDSWKADLGVLTAVTNNFTQGPDVAPPESVPGPLPILGAGAAFGYSRKLRSRLKLNGSKSSS</sequence>
<comment type="caution">
    <text evidence="1">The sequence shown here is derived from an EMBL/GenBank/DDBJ whole genome shotgun (WGS) entry which is preliminary data.</text>
</comment>
<organism evidence="1 2">
    <name type="scientific">Cyanobium gracile UHCC 0281</name>
    <dbReference type="NCBI Taxonomy" id="3110309"/>
    <lineage>
        <taxon>Bacteria</taxon>
        <taxon>Bacillati</taxon>
        <taxon>Cyanobacteriota</taxon>
        <taxon>Cyanophyceae</taxon>
        <taxon>Synechococcales</taxon>
        <taxon>Prochlorococcaceae</taxon>
        <taxon>Cyanobium</taxon>
    </lineage>
</organism>
<evidence type="ECO:0008006" key="3">
    <source>
        <dbReference type="Google" id="ProtNLM"/>
    </source>
</evidence>
<keyword evidence="2" id="KW-1185">Reference proteome</keyword>
<proteinExistence type="predicted"/>
<accession>A0ABU5SYZ0</accession>
<gene>
    <name evidence="1" type="ORF">VB739_11850</name>
</gene>
<evidence type="ECO:0000313" key="1">
    <source>
        <dbReference type="EMBL" id="MEA5443247.1"/>
    </source>
</evidence>